<dbReference type="Pfam" id="PF00015">
    <property type="entry name" value="MCPsignal"/>
    <property type="match status" value="1"/>
</dbReference>
<dbReference type="EMBL" id="LROR01000058">
    <property type="protein sequence ID" value="OBR92379.1"/>
    <property type="molecule type" value="Genomic_DNA"/>
</dbReference>
<accession>A0A168QN73</accession>
<name>A0A168QN73_9CLOT</name>
<protein>
    <submittedName>
        <fullName evidence="9">Methyl-accepting chemotaxis protein 4</fullName>
    </submittedName>
</protein>
<feature type="transmembrane region" description="Helical" evidence="6">
    <location>
        <begin position="185"/>
        <end position="210"/>
    </location>
</feature>
<dbReference type="PANTHER" id="PTHR32089">
    <property type="entry name" value="METHYL-ACCEPTING CHEMOTAXIS PROTEIN MCPB"/>
    <property type="match status" value="1"/>
</dbReference>
<dbReference type="GO" id="GO:0016020">
    <property type="term" value="C:membrane"/>
    <property type="evidence" value="ECO:0007669"/>
    <property type="project" value="InterPro"/>
</dbReference>
<feature type="region of interest" description="Disordered" evidence="5">
    <location>
        <begin position="329"/>
        <end position="356"/>
    </location>
</feature>
<dbReference type="InterPro" id="IPR004089">
    <property type="entry name" value="MCPsignal_dom"/>
</dbReference>
<proteinExistence type="inferred from homology"/>
<gene>
    <name evidence="9" type="primary">mcp4_1</name>
    <name evidence="10" type="synonym">mcp4_7</name>
    <name evidence="10" type="ORF">CLCOS_30430</name>
    <name evidence="9" type="ORF">WX73_02237</name>
</gene>
<evidence type="ECO:0000256" key="2">
    <source>
        <dbReference type="ARBA" id="ARBA00029447"/>
    </source>
</evidence>
<dbReference type="GO" id="GO:0007165">
    <property type="term" value="P:signal transduction"/>
    <property type="evidence" value="ECO:0007669"/>
    <property type="project" value="UniProtKB-KW"/>
</dbReference>
<feature type="domain" description="HAMP" evidence="8">
    <location>
        <begin position="213"/>
        <end position="265"/>
    </location>
</feature>
<keyword evidence="6" id="KW-0812">Transmembrane</keyword>
<comment type="caution">
    <text evidence="9">The sequence shown here is derived from an EMBL/GenBank/DDBJ whole genome shotgun (WGS) entry which is preliminary data.</text>
</comment>
<dbReference type="PANTHER" id="PTHR32089:SF112">
    <property type="entry name" value="LYSOZYME-LIKE PROTEIN-RELATED"/>
    <property type="match status" value="1"/>
</dbReference>
<dbReference type="SUPFAM" id="SSF58104">
    <property type="entry name" value="Methyl-accepting chemotaxis protein (MCP) signaling domain"/>
    <property type="match status" value="1"/>
</dbReference>
<feature type="compositionally biased region" description="Polar residues" evidence="5">
    <location>
        <begin position="329"/>
        <end position="343"/>
    </location>
</feature>
<comment type="similarity">
    <text evidence="2">Belongs to the methyl-accepting chemotaxis (MCP) protein family.</text>
</comment>
<dbReference type="SMART" id="SM00283">
    <property type="entry name" value="MA"/>
    <property type="match status" value="1"/>
</dbReference>
<evidence type="ECO:0000313" key="12">
    <source>
        <dbReference type="Proteomes" id="UP000093694"/>
    </source>
</evidence>
<reference evidence="9 11" key="1">
    <citation type="journal article" date="2015" name="Biotechnol. Bioeng.">
        <title>Genome sequence and phenotypic characterization of Caulobacter segnis.</title>
        <authorList>
            <person name="Patel S."/>
            <person name="Fletcher B."/>
            <person name="Scott D.C."/>
            <person name="Ely B."/>
        </authorList>
    </citation>
    <scope>NUCLEOTIDE SEQUENCE [LARGE SCALE GENOMIC DNA]</scope>
    <source>
        <strain evidence="9 11">PS02</strain>
    </source>
</reference>
<dbReference type="Gene3D" id="1.10.287.950">
    <property type="entry name" value="Methyl-accepting chemotaxis protein"/>
    <property type="match status" value="1"/>
</dbReference>
<dbReference type="PATRIC" id="fig|1705578.3.peg.2499"/>
<dbReference type="PRINTS" id="PR00260">
    <property type="entry name" value="CHEMTRNSDUCR"/>
</dbReference>
<evidence type="ECO:0000313" key="11">
    <source>
        <dbReference type="Proteomes" id="UP000077384"/>
    </source>
</evidence>
<dbReference type="Pfam" id="PF12729">
    <property type="entry name" value="4HB_MCP_1"/>
    <property type="match status" value="1"/>
</dbReference>
<evidence type="ECO:0000259" key="7">
    <source>
        <dbReference type="PROSITE" id="PS50111"/>
    </source>
</evidence>
<evidence type="ECO:0000256" key="4">
    <source>
        <dbReference type="SAM" id="Coils"/>
    </source>
</evidence>
<dbReference type="PROSITE" id="PS50111">
    <property type="entry name" value="CHEMOTAXIS_TRANSDUC_2"/>
    <property type="match status" value="1"/>
</dbReference>
<evidence type="ECO:0000256" key="5">
    <source>
        <dbReference type="SAM" id="MobiDB-lite"/>
    </source>
</evidence>
<keyword evidence="12" id="KW-1185">Reference proteome</keyword>
<evidence type="ECO:0000313" key="10">
    <source>
        <dbReference type="EMBL" id="OBR92379.1"/>
    </source>
</evidence>
<reference evidence="10 12" key="2">
    <citation type="journal article" date="2016" name="Front. Microbiol.">
        <title>Industrial Acetogenic Biocatalysts: A Comparative Metabolic and Genomic Analysis.</title>
        <authorList>
            <person name="Bengelsdorf F."/>
            <person name="Poehlein A."/>
            <person name="Sonja S."/>
            <person name="Erz C."/>
            <person name="Hummel T."/>
            <person name="Hoffmeister S."/>
            <person name="Daniel R."/>
            <person name="Durre P."/>
        </authorList>
    </citation>
    <scope>NUCLEOTIDE SEQUENCE [LARGE SCALE GENOMIC DNA]</scope>
    <source>
        <strain evidence="10 12">PTA-10522</strain>
    </source>
</reference>
<evidence type="ECO:0000256" key="3">
    <source>
        <dbReference type="PROSITE-ProRule" id="PRU00284"/>
    </source>
</evidence>
<dbReference type="GO" id="GO:0006935">
    <property type="term" value="P:chemotaxis"/>
    <property type="evidence" value="ECO:0007669"/>
    <property type="project" value="InterPro"/>
</dbReference>
<feature type="domain" description="Methyl-accepting transducer" evidence="7">
    <location>
        <begin position="284"/>
        <end position="535"/>
    </location>
</feature>
<dbReference type="EMBL" id="LITQ01000033">
    <property type="protein sequence ID" value="OAA89378.1"/>
    <property type="molecule type" value="Genomic_DNA"/>
</dbReference>
<dbReference type="Proteomes" id="UP000093694">
    <property type="component" value="Unassembled WGS sequence"/>
</dbReference>
<feature type="transmembrane region" description="Helical" evidence="6">
    <location>
        <begin position="14"/>
        <end position="35"/>
    </location>
</feature>
<evidence type="ECO:0000256" key="6">
    <source>
        <dbReference type="SAM" id="Phobius"/>
    </source>
</evidence>
<sequence>MNLLKNVRVKVRLLISYLIVATLILIVGIVGTISLKKVSNNSQNMYNQNMQIVYKLSDMNRNLSDIRSDTLKMVYQKSDTKRQDAEKDINEKESNNAEYIKTFDTFQMDTSQKSAWETFKSQLKSYNDEVKNINNFSSKKDYESAESELLNKATPMRENMSKSLNDLINLNLNYAKNDNQDDIKLYNMSSVIMTILVIFGFGLAILIGLLTSNDINKVLHDILNFAHKLEKYDLSYKSSMARKDEFGETVVALTNARDNIKNLIENIMEDSQDMSAASEELSATVEELYSKTENMQNAVDDIASGAQETSASTEEITASIQEVNSSISELSQKSLDGSNSANQSKEHALTVQKSGNRAIEQTTKVYNEKREKTLKAIEDGKVVENIKIMADTISSIAEQTNLLALNAAIEAARAGEKGKGFAVVADEVRNLAEQSSEATTGIQDTISKVHEAFKNLSLNSNDILDFVYKDVGKEFKAFGNMGNQYYSEAEFVSKTSEEIAAMSQELTATMNQVSEAAQNMAEVAQKSSEDAFVIKESINETTQGIEQAAKTSQIQACSAQKLNELVQRFKL</sequence>
<feature type="coiled-coil region" evidence="4">
    <location>
        <begin position="75"/>
        <end position="102"/>
    </location>
</feature>
<dbReference type="InterPro" id="IPR004090">
    <property type="entry name" value="Chemotax_Me-accpt_rcpt"/>
</dbReference>
<dbReference type="InterPro" id="IPR003660">
    <property type="entry name" value="HAMP_dom"/>
</dbReference>
<dbReference type="Proteomes" id="UP000077384">
    <property type="component" value="Unassembled WGS sequence"/>
</dbReference>
<dbReference type="RefSeq" id="WP_063602179.1">
    <property type="nucleotide sequence ID" value="NZ_LITQ01000033.1"/>
</dbReference>
<organism evidence="9 11">
    <name type="scientific">Clostridium coskatii</name>
    <dbReference type="NCBI Taxonomy" id="1705578"/>
    <lineage>
        <taxon>Bacteria</taxon>
        <taxon>Bacillati</taxon>
        <taxon>Bacillota</taxon>
        <taxon>Clostridia</taxon>
        <taxon>Eubacteriales</taxon>
        <taxon>Clostridiaceae</taxon>
        <taxon>Clostridium</taxon>
    </lineage>
</organism>
<evidence type="ECO:0000256" key="1">
    <source>
        <dbReference type="ARBA" id="ARBA00023224"/>
    </source>
</evidence>
<evidence type="ECO:0000259" key="8">
    <source>
        <dbReference type="PROSITE" id="PS50885"/>
    </source>
</evidence>
<evidence type="ECO:0000313" key="9">
    <source>
        <dbReference type="EMBL" id="OAA89378.1"/>
    </source>
</evidence>
<dbReference type="AlphaFoldDB" id="A0A168QN73"/>
<dbReference type="PROSITE" id="PS50885">
    <property type="entry name" value="HAMP"/>
    <property type="match status" value="1"/>
</dbReference>
<dbReference type="GO" id="GO:0004888">
    <property type="term" value="F:transmembrane signaling receptor activity"/>
    <property type="evidence" value="ECO:0007669"/>
    <property type="project" value="InterPro"/>
</dbReference>
<keyword evidence="6" id="KW-1133">Transmembrane helix</keyword>
<dbReference type="InterPro" id="IPR024478">
    <property type="entry name" value="HlyB_4HB_MCP"/>
</dbReference>
<keyword evidence="4" id="KW-0175">Coiled coil</keyword>
<keyword evidence="1 3" id="KW-0807">Transducer</keyword>
<feature type="coiled-coil region" evidence="4">
    <location>
        <begin position="250"/>
        <end position="280"/>
    </location>
</feature>
<keyword evidence="6" id="KW-0472">Membrane</keyword>